<accession>A0A1X0JD69</accession>
<feature type="compositionally biased region" description="Basic and acidic residues" evidence="1">
    <location>
        <begin position="231"/>
        <end position="250"/>
    </location>
</feature>
<keyword evidence="3" id="KW-1185">Reference proteome</keyword>
<evidence type="ECO:0000256" key="1">
    <source>
        <dbReference type="SAM" id="MobiDB-lite"/>
    </source>
</evidence>
<dbReference type="STRING" id="75922.BST47_29605"/>
<dbReference type="EMBL" id="MVIM01000034">
    <property type="protein sequence ID" value="ORB60681.1"/>
    <property type="molecule type" value="Genomic_DNA"/>
</dbReference>
<feature type="compositionally biased region" description="Polar residues" evidence="1">
    <location>
        <begin position="253"/>
        <end position="262"/>
    </location>
</feature>
<feature type="compositionally biased region" description="Low complexity" evidence="1">
    <location>
        <begin position="283"/>
        <end position="351"/>
    </location>
</feature>
<organism evidence="2 3">
    <name type="scientific">Mycolicibacterium tusciae</name>
    <dbReference type="NCBI Taxonomy" id="75922"/>
    <lineage>
        <taxon>Bacteria</taxon>
        <taxon>Bacillati</taxon>
        <taxon>Actinomycetota</taxon>
        <taxon>Actinomycetes</taxon>
        <taxon>Mycobacteriales</taxon>
        <taxon>Mycobacteriaceae</taxon>
        <taxon>Mycolicibacterium</taxon>
    </lineage>
</organism>
<feature type="compositionally biased region" description="Gly residues" evidence="1">
    <location>
        <begin position="355"/>
        <end position="365"/>
    </location>
</feature>
<dbReference type="AlphaFoldDB" id="A0A1X0JD69"/>
<evidence type="ECO:0000313" key="3">
    <source>
        <dbReference type="Proteomes" id="UP000192411"/>
    </source>
</evidence>
<feature type="compositionally biased region" description="Basic and acidic residues" evidence="1">
    <location>
        <begin position="263"/>
        <end position="280"/>
    </location>
</feature>
<feature type="compositionally biased region" description="Low complexity" evidence="1">
    <location>
        <begin position="209"/>
        <end position="219"/>
    </location>
</feature>
<name>A0A1X0JD69_9MYCO</name>
<gene>
    <name evidence="2" type="ORF">BST47_29605</name>
</gene>
<evidence type="ECO:0000313" key="2">
    <source>
        <dbReference type="EMBL" id="ORB60681.1"/>
    </source>
</evidence>
<reference evidence="2 3" key="1">
    <citation type="submission" date="2017-02" db="EMBL/GenBank/DDBJ databases">
        <title>The new phylogeny of genus Mycobacterium.</title>
        <authorList>
            <person name="Tortoli E."/>
            <person name="Trovato A."/>
            <person name="Cirillo D.M."/>
        </authorList>
    </citation>
    <scope>NUCLEOTIDE SEQUENCE [LARGE SCALE GENOMIC DNA]</scope>
    <source>
        <strain evidence="2 3">DSM 44338</strain>
    </source>
</reference>
<comment type="caution">
    <text evidence="2">The sequence shown here is derived from an EMBL/GenBank/DDBJ whole genome shotgun (WGS) entry which is preliminary data.</text>
</comment>
<feature type="region of interest" description="Disordered" evidence="1">
    <location>
        <begin position="186"/>
        <end position="365"/>
    </location>
</feature>
<sequence length="807" mass="80598">MSAVGGGDIPRPTSPHADVILGTLWPLQSESSWHAFAAAIDAEATRLFSEDGVQQDILRLVASDQAGEFITAAIRVVQSSIGALEDRYGAYAAAGRVAEGVASRIWAVKLRMAESVDAAETAITAAKNELEPQIDAALSALDAVRASALTAELEGRIAAAITKAQSEVVAEAASGAAEVAALDAKVSGGQSGSEPATAGGAEPMSWGTLPAAPALPLPADTSGVQPAGYETFKEGTDALSDRMPETRPAEDPTLSQAAQDSNRFPDEVTPREAANRDVAIEKTSTPGGTPMSPTSSAPSMGGASSASSSPASVLGSMTQPMSSASSAASPTSASSGSAPSSGVPGSTTPAPQTGNGAGISGAGRGVPGASLGTGIAESSARMATGAISATSSAVGTAGNVGAQVAHGAASAVVPPPAAGPPAGPNGTVAPPAAAPMPMIPPTTAPPAVAGGFSPAAPAGAANAGPAIPGSSQPGPVAAANLGATAGGPGANPTPVMMPMSQVRTIGLDGATGDVLIGQAADAARSIVETMIAQTRRAGYGSSQGFLWAVTVIAERTGGVTAWLATSEGPSYIPRGVRVPDDVRLAVTDEVVGRQLWDAAAAAGGADPLEVLARHAELRDTAAPGLRVLAFAASVPMARVMDWAAVVGARPVSVDPRTIDPAPAHGDEGQHRCAVAMPWEWQQAIAFSEQQRLQVAVRHMLMAASAGHLNAPACERVMDAFERGVPITDSEWADVRQAFAVACVNYEMARSGVTNGGGATPVEWAFRTARAAEVVWCLRDFRSAEGCADLLYASRLAGAPLNPAVAVA</sequence>
<protein>
    <submittedName>
        <fullName evidence="2">Uncharacterized protein</fullName>
    </submittedName>
</protein>
<dbReference type="Proteomes" id="UP000192411">
    <property type="component" value="Unassembled WGS sequence"/>
</dbReference>
<proteinExistence type="predicted"/>